<proteinExistence type="predicted"/>
<feature type="domain" description="Helicase ATP-binding" evidence="5">
    <location>
        <begin position="296"/>
        <end position="486"/>
    </location>
</feature>
<dbReference type="InterPro" id="IPR014001">
    <property type="entry name" value="Helicase_ATP-bd"/>
</dbReference>
<keyword evidence="1" id="KW-0547">Nucleotide-binding</keyword>
<dbReference type="KEGG" id="bvv:BHK69_30775"/>
<name>A0A1D7UCN7_9HYPH</name>
<dbReference type="EMBL" id="CP017148">
    <property type="protein sequence ID" value="AOO85084.1"/>
    <property type="molecule type" value="Genomic_DNA"/>
</dbReference>
<dbReference type="GO" id="GO:0016787">
    <property type="term" value="F:hydrolase activity"/>
    <property type="evidence" value="ECO:0007669"/>
    <property type="project" value="UniProtKB-KW"/>
</dbReference>
<evidence type="ECO:0000256" key="3">
    <source>
        <dbReference type="ARBA" id="ARBA00022806"/>
    </source>
</evidence>
<dbReference type="PANTHER" id="PTHR47961">
    <property type="entry name" value="DNA POLYMERASE THETA, PUTATIVE (AFU_ORTHOLOGUE AFUA_1G05260)-RELATED"/>
    <property type="match status" value="1"/>
</dbReference>
<keyword evidence="2" id="KW-0378">Hydrolase</keyword>
<evidence type="ECO:0000256" key="2">
    <source>
        <dbReference type="ARBA" id="ARBA00022801"/>
    </source>
</evidence>
<dbReference type="PROSITE" id="PS51192">
    <property type="entry name" value="HELICASE_ATP_BIND_1"/>
    <property type="match status" value="1"/>
</dbReference>
<dbReference type="PROSITE" id="PS51194">
    <property type="entry name" value="HELICASE_CTER"/>
    <property type="match status" value="1"/>
</dbReference>
<accession>A0A1D7UCN7</accession>
<dbReference type="Proteomes" id="UP000094969">
    <property type="component" value="Plasmid unnamed1"/>
</dbReference>
<evidence type="ECO:0000313" key="7">
    <source>
        <dbReference type="EMBL" id="AOO85084.1"/>
    </source>
</evidence>
<reference evidence="7 8" key="1">
    <citation type="journal article" date="2015" name="Antonie Van Leeuwenhoek">
        <title>Bosea vaviloviae sp. nov., a new species of slow-growing rhizobia isolated from nodules of the relict species Vavilovia formosa (Stev.) Fed.</title>
        <authorList>
            <person name="Safronova V.I."/>
            <person name="Kuznetsova I.G."/>
            <person name="Sazanova A.L."/>
            <person name="Kimeklis A.K."/>
            <person name="Belimov A.A."/>
            <person name="Andronov E.E."/>
            <person name="Pinaev A.G."/>
            <person name="Chizhevskaya E.P."/>
            <person name="Pukhaev A.R."/>
            <person name="Popov K.P."/>
            <person name="Willems A."/>
            <person name="Tikhonovich I.A."/>
        </authorList>
    </citation>
    <scope>NUCLEOTIDE SEQUENCE [LARGE SCALE GENOMIC DNA]</scope>
    <source>
        <strain evidence="7 8">Vaf18</strain>
        <plasmid evidence="7">unnamed1</plasmid>
    </source>
</reference>
<feature type="domain" description="Helicase C-terminal" evidence="6">
    <location>
        <begin position="584"/>
        <end position="768"/>
    </location>
</feature>
<keyword evidence="7" id="KW-0614">Plasmid</keyword>
<dbReference type="SUPFAM" id="SSF52540">
    <property type="entry name" value="P-loop containing nucleoside triphosphate hydrolases"/>
    <property type="match status" value="1"/>
</dbReference>
<keyword evidence="4" id="KW-0067">ATP-binding</keyword>
<dbReference type="InterPro" id="IPR011545">
    <property type="entry name" value="DEAD/DEAH_box_helicase_dom"/>
</dbReference>
<keyword evidence="8" id="KW-1185">Reference proteome</keyword>
<evidence type="ECO:0000256" key="4">
    <source>
        <dbReference type="ARBA" id="ARBA00022840"/>
    </source>
</evidence>
<evidence type="ECO:0000259" key="6">
    <source>
        <dbReference type="PROSITE" id="PS51194"/>
    </source>
</evidence>
<organism evidence="7 8">
    <name type="scientific">Bosea vaviloviae</name>
    <dbReference type="NCBI Taxonomy" id="1526658"/>
    <lineage>
        <taxon>Bacteria</taxon>
        <taxon>Pseudomonadati</taxon>
        <taxon>Pseudomonadota</taxon>
        <taxon>Alphaproteobacteria</taxon>
        <taxon>Hyphomicrobiales</taxon>
        <taxon>Boseaceae</taxon>
        <taxon>Bosea</taxon>
    </lineage>
</organism>
<dbReference type="GO" id="GO:0005524">
    <property type="term" value="F:ATP binding"/>
    <property type="evidence" value="ECO:0007669"/>
    <property type="project" value="UniProtKB-KW"/>
</dbReference>
<dbReference type="Gene3D" id="3.40.50.300">
    <property type="entry name" value="P-loop containing nucleotide triphosphate hydrolases"/>
    <property type="match status" value="2"/>
</dbReference>
<gene>
    <name evidence="7" type="ORF">BHK69_30775</name>
</gene>
<geneLocation type="plasmid" evidence="7 8">
    <name>unnamed1</name>
</geneLocation>
<dbReference type="AlphaFoldDB" id="A0A1D7UCN7"/>
<keyword evidence="3 7" id="KW-0347">Helicase</keyword>
<dbReference type="SMART" id="SM00490">
    <property type="entry name" value="HELICc"/>
    <property type="match status" value="1"/>
</dbReference>
<evidence type="ECO:0000256" key="1">
    <source>
        <dbReference type="ARBA" id="ARBA00022741"/>
    </source>
</evidence>
<evidence type="ECO:0000313" key="8">
    <source>
        <dbReference type="Proteomes" id="UP000094969"/>
    </source>
</evidence>
<dbReference type="InterPro" id="IPR027417">
    <property type="entry name" value="P-loop_NTPase"/>
</dbReference>
<dbReference type="OrthoDB" id="9815222at2"/>
<dbReference type="GO" id="GO:0003676">
    <property type="term" value="F:nucleic acid binding"/>
    <property type="evidence" value="ECO:0007669"/>
    <property type="project" value="InterPro"/>
</dbReference>
<sequence>MAERDEERLGIANEVRLEIGIENALSTRQARSFVRCLQTAWQVPVNQWGNQESRLELADARRLLHVAEIYRQIEGSASAGAIECYRRAGELLEWLARSNDRTRTVAPIGLFAAAAYQLGGLPAMANGLLAQTEAEDEGTRLYGSFLRADFDDVLAIAASFWQRNFELTDREAPRRLLEDEGEGEGRITWYFTVELVRTLGLIANALRRGQTERLARAIQKLDALEKMSTRTFSEDTSLLITLMRAVAQSYAEASIYLPVSELAALNPATAPRLARFARGQYSRRRGILWSSQRAGLSRLLSDSSFALCTPTGSGKTLVANLALVKELLIPTGLASSPLALYIVPSRALAGEVEAKLKSELGDDMIITGLYGGTDWGITDYWLEAETPTVLVATVEKAEALMRYVGPLLVARLRLLIIDEAHQVVAENDARTKADLAEHSNRAIRLESFVSRLLARAPDIVRIALTAVAGGAALPVAKWIEKRNDATAIGTRYRSTRQLIGVLETTPNASDRILLDVMNGKPLFVRGRDEPVYLPLRTPVMPELPRLMRQSLYRFNQTSVLWTALHLLDRDRRFLISVMQEPELTMRWYVEAFQLPEWANIPAFTPPEGRAGELFQEARAAAADYCGAESYEVALLDKGIATSHGQMPQRLRRLMVELIDKRICPITVATATLTEGVNLPFDIIFLTSLKRRSFDPVTNQPVVAPLPTAEFRNLAGRAGRPGASSGMEGMTLIAIPQFNSSKTASEQQLQRRQRRELQDDYDALLVNVLRDEQEAAAVQSPLALLLTAIAERAAAIGIDEDEFLDWLDAITPDTISSNAGVAASTSRARLADSVDELDGFLLTALEELGHGGVDDMDGPEAEAYLIALWQRTFTSVAAVQEAWMEDAFIRRGRAIIETIYPDPDERERLYQYGFTPYVGRRFEVIAGRIRQLLADATEYGAAAAADRLQVFEEIGQLIANDRGYGFRVRQTQTDLRLLAGWTDVLAWWLQGPAAPAPDPVALRSWQRFVADNLEFRLGTAIGAVVAQAWSSGADDSTAVPSLEAWRATTGLPWFAFWVRELLRWGTLDPFVAFALAQGLAKTRDAAVARRVEFDEWLEVAGYGVDSENKIDPQLFLEWQNSIQRDENDLFDEEPEAATLVGTDGRNRRYSVIPVHSDDAINWLDPAGFVLARTEGRDEGLSAGSSRDDFELLVRPKKVAVVSRIFASPQ</sequence>
<dbReference type="PANTHER" id="PTHR47961:SF6">
    <property type="entry name" value="DNA-DIRECTED DNA POLYMERASE"/>
    <property type="match status" value="1"/>
</dbReference>
<evidence type="ECO:0000259" key="5">
    <source>
        <dbReference type="PROSITE" id="PS51192"/>
    </source>
</evidence>
<dbReference type="SMART" id="SM00487">
    <property type="entry name" value="DEXDc"/>
    <property type="match status" value="1"/>
</dbReference>
<dbReference type="InterPro" id="IPR001650">
    <property type="entry name" value="Helicase_C-like"/>
</dbReference>
<dbReference type="Pfam" id="PF00270">
    <property type="entry name" value="DEAD"/>
    <property type="match status" value="1"/>
</dbReference>
<dbReference type="RefSeq" id="WP_069694267.1">
    <property type="nucleotide sequence ID" value="NZ_CP017148.1"/>
</dbReference>
<dbReference type="GO" id="GO:0004386">
    <property type="term" value="F:helicase activity"/>
    <property type="evidence" value="ECO:0007669"/>
    <property type="project" value="UniProtKB-KW"/>
</dbReference>
<dbReference type="InterPro" id="IPR050474">
    <property type="entry name" value="Hel308_SKI2-like"/>
</dbReference>
<protein>
    <submittedName>
        <fullName evidence="7">DNA helicase</fullName>
    </submittedName>
</protein>